<dbReference type="Proteomes" id="UP001597458">
    <property type="component" value="Unassembled WGS sequence"/>
</dbReference>
<evidence type="ECO:0000313" key="2">
    <source>
        <dbReference type="Proteomes" id="UP001597458"/>
    </source>
</evidence>
<dbReference type="EMBL" id="JBHUMR010000003">
    <property type="protein sequence ID" value="MFD2615937.1"/>
    <property type="molecule type" value="Genomic_DNA"/>
</dbReference>
<gene>
    <name evidence="1" type="ORF">ACFSTF_01090</name>
</gene>
<evidence type="ECO:0000313" key="1">
    <source>
        <dbReference type="EMBL" id="MFD2615937.1"/>
    </source>
</evidence>
<accession>A0ABW5PN27</accession>
<organism evidence="1 2">
    <name type="scientific">Terrilactibacillus laevilacticus</name>
    <dbReference type="NCBI Taxonomy" id="1380157"/>
    <lineage>
        <taxon>Bacteria</taxon>
        <taxon>Bacillati</taxon>
        <taxon>Bacillota</taxon>
        <taxon>Bacilli</taxon>
        <taxon>Bacillales</taxon>
        <taxon>Bacillaceae</taxon>
        <taxon>Terrilactibacillus</taxon>
    </lineage>
</organism>
<name>A0ABW5PN27_9BACI</name>
<comment type="caution">
    <text evidence="1">The sequence shown here is derived from an EMBL/GenBank/DDBJ whole genome shotgun (WGS) entry which is preliminary data.</text>
</comment>
<sequence>MARHTNELSIDELSVINPPKVVKETDFKTAFSLFVDAYGFVVCMKWSMLHWYQI</sequence>
<proteinExistence type="predicted"/>
<dbReference type="RefSeq" id="WP_181406530.1">
    <property type="nucleotide sequence ID" value="NZ_JBHUMR010000003.1"/>
</dbReference>
<keyword evidence="2" id="KW-1185">Reference proteome</keyword>
<reference evidence="2" key="1">
    <citation type="journal article" date="2019" name="Int. J. Syst. Evol. Microbiol.">
        <title>The Global Catalogue of Microorganisms (GCM) 10K type strain sequencing project: providing services to taxonomists for standard genome sequencing and annotation.</title>
        <authorList>
            <consortium name="The Broad Institute Genomics Platform"/>
            <consortium name="The Broad Institute Genome Sequencing Center for Infectious Disease"/>
            <person name="Wu L."/>
            <person name="Ma J."/>
        </authorList>
    </citation>
    <scope>NUCLEOTIDE SEQUENCE [LARGE SCALE GENOMIC DNA]</scope>
    <source>
        <strain evidence="2">TISTR 2241</strain>
    </source>
</reference>
<protein>
    <submittedName>
        <fullName evidence="1">Uncharacterized protein</fullName>
    </submittedName>
</protein>